<reference evidence="2 3" key="1">
    <citation type="submission" date="2021-01" db="EMBL/GenBank/DDBJ databases">
        <title>Streptomyces acididurans sp. nov., isolated from a peat swamp forest soil.</title>
        <authorList>
            <person name="Chantavorakit T."/>
            <person name="Duangmal K."/>
        </authorList>
    </citation>
    <scope>NUCLEOTIDE SEQUENCE [LARGE SCALE GENOMIC DNA]</scope>
    <source>
        <strain evidence="2 3">KK5PA1</strain>
    </source>
</reference>
<feature type="compositionally biased region" description="Acidic residues" evidence="1">
    <location>
        <begin position="108"/>
        <end position="134"/>
    </location>
</feature>
<name>A0ABS2TSK7_9ACTN</name>
<accession>A0ABS2TSK7</accession>
<proteinExistence type="predicted"/>
<evidence type="ECO:0008006" key="4">
    <source>
        <dbReference type="Google" id="ProtNLM"/>
    </source>
</evidence>
<sequence length="207" mass="21170">MTNNEVTPVMMTNAKIGVAVVGGYMLGRTKKAKLALGLGMFLAGKKFALDGDALRKALGSPVIGELNGQVREQIVDATRTAAKEALTKRVGGIADSLHERSLALNRADDEDDLDDAEDDEPRDDGDFDDADEPDDRAAKKSTKSGGRSVPRSSSGGTGKARRTASAAGKAAGGKGRSTSRTTTRAADGAGKAASGAAKRTSGGAHNA</sequence>
<dbReference type="EMBL" id="JADKYB010000008">
    <property type="protein sequence ID" value="MBM9506325.1"/>
    <property type="molecule type" value="Genomic_DNA"/>
</dbReference>
<feature type="compositionally biased region" description="Low complexity" evidence="1">
    <location>
        <begin position="176"/>
        <end position="207"/>
    </location>
</feature>
<dbReference type="RefSeq" id="WP_205358172.1">
    <property type="nucleotide sequence ID" value="NZ_JADKYB010000008.1"/>
</dbReference>
<evidence type="ECO:0000313" key="3">
    <source>
        <dbReference type="Proteomes" id="UP000749040"/>
    </source>
</evidence>
<organism evidence="2 3">
    <name type="scientific">Actinacidiphila acididurans</name>
    <dbReference type="NCBI Taxonomy" id="2784346"/>
    <lineage>
        <taxon>Bacteria</taxon>
        <taxon>Bacillati</taxon>
        <taxon>Actinomycetota</taxon>
        <taxon>Actinomycetes</taxon>
        <taxon>Kitasatosporales</taxon>
        <taxon>Streptomycetaceae</taxon>
        <taxon>Actinacidiphila</taxon>
    </lineage>
</organism>
<protein>
    <recommendedName>
        <fullName evidence="4">DNA primase</fullName>
    </recommendedName>
</protein>
<evidence type="ECO:0000313" key="2">
    <source>
        <dbReference type="EMBL" id="MBM9506325.1"/>
    </source>
</evidence>
<feature type="region of interest" description="Disordered" evidence="1">
    <location>
        <begin position="104"/>
        <end position="207"/>
    </location>
</feature>
<keyword evidence="3" id="KW-1185">Reference proteome</keyword>
<evidence type="ECO:0000256" key="1">
    <source>
        <dbReference type="SAM" id="MobiDB-lite"/>
    </source>
</evidence>
<feature type="compositionally biased region" description="Low complexity" evidence="1">
    <location>
        <begin position="144"/>
        <end position="154"/>
    </location>
</feature>
<gene>
    <name evidence="2" type="ORF">ITX44_17555</name>
</gene>
<dbReference type="Proteomes" id="UP000749040">
    <property type="component" value="Unassembled WGS sequence"/>
</dbReference>
<comment type="caution">
    <text evidence="2">The sequence shown here is derived from an EMBL/GenBank/DDBJ whole genome shotgun (WGS) entry which is preliminary data.</text>
</comment>